<dbReference type="SUPFAM" id="SSF55718">
    <property type="entry name" value="SCP-like"/>
    <property type="match status" value="1"/>
</dbReference>
<reference evidence="1" key="1">
    <citation type="journal article" date="2014" name="Front. Microbiol.">
        <title>High frequency of phylogenetically diverse reductive dehalogenase-homologous genes in deep subseafloor sedimentary metagenomes.</title>
        <authorList>
            <person name="Kawai M."/>
            <person name="Futagami T."/>
            <person name="Toyoda A."/>
            <person name="Takaki Y."/>
            <person name="Nishi S."/>
            <person name="Hori S."/>
            <person name="Arai W."/>
            <person name="Tsubouchi T."/>
            <person name="Morono Y."/>
            <person name="Uchiyama I."/>
            <person name="Ito T."/>
            <person name="Fujiyama A."/>
            <person name="Inagaki F."/>
            <person name="Takami H."/>
        </authorList>
    </citation>
    <scope>NUCLEOTIDE SEQUENCE</scope>
    <source>
        <strain evidence="1">Expedition CK06-06</strain>
    </source>
</reference>
<gene>
    <name evidence="1" type="ORF">S12H4_40452</name>
</gene>
<evidence type="ECO:0000313" key="1">
    <source>
        <dbReference type="EMBL" id="GAI93175.1"/>
    </source>
</evidence>
<dbReference type="EMBL" id="BARW01024547">
    <property type="protein sequence ID" value="GAI93175.1"/>
    <property type="molecule type" value="Genomic_DNA"/>
</dbReference>
<dbReference type="AlphaFoldDB" id="X1U021"/>
<dbReference type="Gene3D" id="3.30.1050.10">
    <property type="entry name" value="SCP2 sterol-binding domain"/>
    <property type="match status" value="1"/>
</dbReference>
<sequence length="97" mass="10747">MAGSELTVTLDFTKDPFAVHINDDTITPTATFTLTADNAHKFWHGQINLAKALTTKTIVARGPIPKILKLLPAIKPLYTIYPAYLKEQGRADLVLRE</sequence>
<accession>X1U021</accession>
<protein>
    <recommendedName>
        <fullName evidence="2">SCP2 domain-containing protein</fullName>
    </recommendedName>
</protein>
<name>X1U021_9ZZZZ</name>
<comment type="caution">
    <text evidence="1">The sequence shown here is derived from an EMBL/GenBank/DDBJ whole genome shotgun (WGS) entry which is preliminary data.</text>
</comment>
<evidence type="ECO:0008006" key="2">
    <source>
        <dbReference type="Google" id="ProtNLM"/>
    </source>
</evidence>
<proteinExistence type="predicted"/>
<organism evidence="1">
    <name type="scientific">marine sediment metagenome</name>
    <dbReference type="NCBI Taxonomy" id="412755"/>
    <lineage>
        <taxon>unclassified sequences</taxon>
        <taxon>metagenomes</taxon>
        <taxon>ecological metagenomes</taxon>
    </lineage>
</organism>
<dbReference type="InterPro" id="IPR036527">
    <property type="entry name" value="SCP2_sterol-bd_dom_sf"/>
</dbReference>